<dbReference type="EMBL" id="JAYGHK010000057">
    <property type="protein sequence ID" value="MEA5609679.1"/>
    <property type="molecule type" value="Genomic_DNA"/>
</dbReference>
<proteinExistence type="predicted"/>
<organism evidence="1 2">
    <name type="scientific">Nodularia spumigena UHCC 0060</name>
    <dbReference type="NCBI Taxonomy" id="3110300"/>
    <lineage>
        <taxon>Bacteria</taxon>
        <taxon>Bacillati</taxon>
        <taxon>Cyanobacteriota</taxon>
        <taxon>Cyanophyceae</taxon>
        <taxon>Nostocales</taxon>
        <taxon>Nodulariaceae</taxon>
        <taxon>Nodularia</taxon>
    </lineage>
</organism>
<comment type="caution">
    <text evidence="1">The sequence shown here is derived from an EMBL/GenBank/DDBJ whole genome shotgun (WGS) entry which is preliminary data.</text>
</comment>
<gene>
    <name evidence="1" type="ORF">VB695_16660</name>
</gene>
<sequence>MLKLFLDPGNFTIGVTKSQILPLQPLGTNFSEQLSTKALIQPKILCASSGRINFTKL</sequence>
<evidence type="ECO:0000313" key="1">
    <source>
        <dbReference type="EMBL" id="MEA5609679.1"/>
    </source>
</evidence>
<evidence type="ECO:0000313" key="2">
    <source>
        <dbReference type="Proteomes" id="UP001303285"/>
    </source>
</evidence>
<reference evidence="1 2" key="1">
    <citation type="submission" date="2023-12" db="EMBL/GenBank/DDBJ databases">
        <title>Baltic Sea Cyanobacteria.</title>
        <authorList>
            <person name="Delbaje E."/>
            <person name="Fewer D.P."/>
            <person name="Shishido T.K."/>
        </authorList>
    </citation>
    <scope>NUCLEOTIDE SEQUENCE [LARGE SCALE GENOMIC DNA]</scope>
    <source>
        <strain evidence="1 2">UHCC 0060</strain>
    </source>
</reference>
<protein>
    <submittedName>
        <fullName evidence="1">Uncharacterized protein</fullName>
    </submittedName>
</protein>
<accession>A0ABU5UTP1</accession>
<dbReference type="Proteomes" id="UP001303285">
    <property type="component" value="Unassembled WGS sequence"/>
</dbReference>
<keyword evidence="2" id="KW-1185">Reference proteome</keyword>
<name>A0ABU5UTP1_NODSP</name>